<dbReference type="EC" id="2.3.1.181" evidence="3"/>
<dbReference type="PANTHER" id="PTHR10993:SF7">
    <property type="entry name" value="LIPOYLTRANSFERASE 2, MITOCHONDRIAL-RELATED"/>
    <property type="match status" value="1"/>
</dbReference>
<dbReference type="PANTHER" id="PTHR10993">
    <property type="entry name" value="OCTANOYLTRANSFERASE"/>
    <property type="match status" value="1"/>
</dbReference>
<dbReference type="PROSITE" id="PS51733">
    <property type="entry name" value="BPL_LPL_CATALYTIC"/>
    <property type="match status" value="1"/>
</dbReference>
<sequence>MESTVLGCSHRNPISLFGNQSHLGHPPISVAHIPTSTPHFVTKGLKKVFSRGCISKSYDDGSFSSTIAEGYSSKCESLGIRKCECHDRFRELVPYVEAWTWQKLRVEERVQALKRGEDMDDCLVVLQHPPVYTLGTRSSNDFLKFDVENPPFELHRTERGGEVTYHGPGQLVMYPILNLRHHQMDLHWYLRSLEEVVIRALWSACEIRANRIEGLTGVWVGHEKVAAIGVRVSRWITYHGLALNVSTNLAPFADIVPCGIANYSVTSLSKLLEAGSDLSLEHGASRYKHPDVLVDTVHQSLLSEFSRIFQVELVPHSSPRP</sequence>
<dbReference type="Pfam" id="PF21948">
    <property type="entry name" value="LplA-B_cat"/>
    <property type="match status" value="1"/>
</dbReference>
<gene>
    <name evidence="7" type="ORF">CSSPTR1EN2_LOCUS915</name>
</gene>
<dbReference type="NCBIfam" id="NF010925">
    <property type="entry name" value="PRK14345.1"/>
    <property type="match status" value="1"/>
</dbReference>
<dbReference type="InterPro" id="IPR004143">
    <property type="entry name" value="BPL_LPL_catalytic"/>
</dbReference>
<evidence type="ECO:0000256" key="2">
    <source>
        <dbReference type="ARBA" id="ARBA00007907"/>
    </source>
</evidence>
<dbReference type="Proteomes" id="UP001497512">
    <property type="component" value="Chromosome 1"/>
</dbReference>
<accession>A0ABP0T9S8</accession>
<dbReference type="HAMAP" id="MF_00013">
    <property type="entry name" value="LipB"/>
    <property type="match status" value="1"/>
</dbReference>
<dbReference type="EMBL" id="OZ019893">
    <property type="protein sequence ID" value="CAK9190488.1"/>
    <property type="molecule type" value="Genomic_DNA"/>
</dbReference>
<dbReference type="Gene3D" id="3.30.930.10">
    <property type="entry name" value="Bira Bifunctional Protein, Domain 2"/>
    <property type="match status" value="1"/>
</dbReference>
<dbReference type="InterPro" id="IPR000544">
    <property type="entry name" value="Octanoyltransferase"/>
</dbReference>
<reference evidence="7 8" key="1">
    <citation type="submission" date="2024-02" db="EMBL/GenBank/DDBJ databases">
        <authorList>
            <consortium name="ELIXIR-Norway"/>
            <consortium name="Elixir Norway"/>
        </authorList>
    </citation>
    <scope>NUCLEOTIDE SEQUENCE [LARGE SCALE GENOMIC DNA]</scope>
</reference>
<comment type="similarity">
    <text evidence="2">Belongs to the LipB family.</text>
</comment>
<keyword evidence="5" id="KW-0012">Acyltransferase</keyword>
<comment type="pathway">
    <text evidence="1">Protein modification; protein lipoylation via endogenous pathway; protein N(6)-(lipoyl)lysine from octanoyl-[acyl-carrier-protein]: step 1/2.</text>
</comment>
<evidence type="ECO:0000313" key="8">
    <source>
        <dbReference type="Proteomes" id="UP001497512"/>
    </source>
</evidence>
<evidence type="ECO:0000256" key="3">
    <source>
        <dbReference type="ARBA" id="ARBA00012334"/>
    </source>
</evidence>
<keyword evidence="4" id="KW-0808">Transferase</keyword>
<evidence type="ECO:0000256" key="1">
    <source>
        <dbReference type="ARBA" id="ARBA00004821"/>
    </source>
</evidence>
<evidence type="ECO:0000256" key="4">
    <source>
        <dbReference type="ARBA" id="ARBA00022679"/>
    </source>
</evidence>
<dbReference type="SUPFAM" id="SSF55681">
    <property type="entry name" value="Class II aaRS and biotin synthetases"/>
    <property type="match status" value="1"/>
</dbReference>
<evidence type="ECO:0000259" key="6">
    <source>
        <dbReference type="PROSITE" id="PS51733"/>
    </source>
</evidence>
<feature type="domain" description="BPL/LPL catalytic" evidence="6">
    <location>
        <begin position="117"/>
        <end position="313"/>
    </location>
</feature>
<dbReference type="InterPro" id="IPR020605">
    <property type="entry name" value="Octanoyltransferase_CS"/>
</dbReference>
<proteinExistence type="inferred from homology"/>
<dbReference type="InterPro" id="IPR045864">
    <property type="entry name" value="aa-tRNA-synth_II/BPL/LPL"/>
</dbReference>
<dbReference type="CDD" id="cd16444">
    <property type="entry name" value="LipB"/>
    <property type="match status" value="1"/>
</dbReference>
<organism evidence="7 8">
    <name type="scientific">Sphagnum troendelagicum</name>
    <dbReference type="NCBI Taxonomy" id="128251"/>
    <lineage>
        <taxon>Eukaryota</taxon>
        <taxon>Viridiplantae</taxon>
        <taxon>Streptophyta</taxon>
        <taxon>Embryophyta</taxon>
        <taxon>Bryophyta</taxon>
        <taxon>Sphagnophytina</taxon>
        <taxon>Sphagnopsida</taxon>
        <taxon>Sphagnales</taxon>
        <taxon>Sphagnaceae</taxon>
        <taxon>Sphagnum</taxon>
    </lineage>
</organism>
<name>A0ABP0T9S8_9BRYO</name>
<evidence type="ECO:0000313" key="7">
    <source>
        <dbReference type="EMBL" id="CAK9190488.1"/>
    </source>
</evidence>
<keyword evidence="8" id="KW-1185">Reference proteome</keyword>
<protein>
    <recommendedName>
        <fullName evidence="3">lipoyl(octanoyl) transferase</fullName>
        <ecNumber evidence="3">2.3.1.181</ecNumber>
    </recommendedName>
</protein>
<evidence type="ECO:0000256" key="5">
    <source>
        <dbReference type="ARBA" id="ARBA00023315"/>
    </source>
</evidence>
<dbReference type="PROSITE" id="PS01313">
    <property type="entry name" value="LIPB"/>
    <property type="match status" value="1"/>
</dbReference>
<dbReference type="NCBIfam" id="TIGR00214">
    <property type="entry name" value="lipB"/>
    <property type="match status" value="1"/>
</dbReference>